<evidence type="ECO:0000313" key="2">
    <source>
        <dbReference type="EMBL" id="KAK8841419.1"/>
    </source>
</evidence>
<evidence type="ECO:0000256" key="1">
    <source>
        <dbReference type="SAM" id="MobiDB-lite"/>
    </source>
</evidence>
<comment type="caution">
    <text evidence="2">The sequence shown here is derived from an EMBL/GenBank/DDBJ whole genome shotgun (WGS) entry which is preliminary data.</text>
</comment>
<dbReference type="EMBL" id="JAPFFF010000041">
    <property type="protein sequence ID" value="KAK8841419.1"/>
    <property type="molecule type" value="Genomic_DNA"/>
</dbReference>
<feature type="compositionally biased region" description="Polar residues" evidence="1">
    <location>
        <begin position="118"/>
        <end position="140"/>
    </location>
</feature>
<reference evidence="2 3" key="1">
    <citation type="submission" date="2024-04" db="EMBL/GenBank/DDBJ databases">
        <title>Tritrichomonas musculus Genome.</title>
        <authorList>
            <person name="Alves-Ferreira E."/>
            <person name="Grigg M."/>
            <person name="Lorenzi H."/>
            <person name="Galac M."/>
        </authorList>
    </citation>
    <scope>NUCLEOTIDE SEQUENCE [LARGE SCALE GENOMIC DNA]</scope>
    <source>
        <strain evidence="2 3">EAF2021</strain>
    </source>
</reference>
<organism evidence="2 3">
    <name type="scientific">Tritrichomonas musculus</name>
    <dbReference type="NCBI Taxonomy" id="1915356"/>
    <lineage>
        <taxon>Eukaryota</taxon>
        <taxon>Metamonada</taxon>
        <taxon>Parabasalia</taxon>
        <taxon>Tritrichomonadida</taxon>
        <taxon>Tritrichomonadidae</taxon>
        <taxon>Tritrichomonas</taxon>
    </lineage>
</organism>
<feature type="region of interest" description="Disordered" evidence="1">
    <location>
        <begin position="113"/>
        <end position="145"/>
    </location>
</feature>
<gene>
    <name evidence="2" type="ORF">M9Y10_027036</name>
</gene>
<evidence type="ECO:0000313" key="3">
    <source>
        <dbReference type="Proteomes" id="UP001470230"/>
    </source>
</evidence>
<dbReference type="Proteomes" id="UP001470230">
    <property type="component" value="Unassembled WGS sequence"/>
</dbReference>
<accession>A0ABR2H5D1</accession>
<proteinExistence type="predicted"/>
<sequence>MNIREDTNQKIRLLGNKYYVIKNLLDQMNIKRDDLFQVGRELEEELKDQKNIYHLQKQKRRMKDAIYVWFTENFFIEILEKNPVVMTKLYQMSKNSQKSNNLKVKLLTKNKNNKQANSTILTNENRPKNQTEQSIQNSQDFENDETELSIQNSQKQALYHKKHEQNTIQIQSTNMINNNNMLNITSHSFLNNMKMNQEIDSCEYFNNNITLIKNDNASTYENQNFDFESILNF</sequence>
<name>A0ABR2H5D1_9EUKA</name>
<keyword evidence="3" id="KW-1185">Reference proteome</keyword>
<protein>
    <submittedName>
        <fullName evidence="2">Uncharacterized protein</fullName>
    </submittedName>
</protein>